<name>A0A4R6MG22_9GAMM</name>
<dbReference type="SUPFAM" id="SSF48208">
    <property type="entry name" value="Six-hairpin glycosidases"/>
    <property type="match status" value="1"/>
</dbReference>
<reference evidence="3 4" key="1">
    <citation type="submission" date="2019-03" db="EMBL/GenBank/DDBJ databases">
        <title>Genomic Encyclopedia of Type Strains, Phase III (KMG-III): the genomes of soil and plant-associated and newly described type strains.</title>
        <authorList>
            <person name="Whitman W."/>
        </authorList>
    </citation>
    <scope>NUCLEOTIDE SEQUENCE [LARGE SCALE GENOMIC DNA]</scope>
    <source>
        <strain evidence="3 4">CECT 7378</strain>
    </source>
</reference>
<dbReference type="InterPro" id="IPR010819">
    <property type="entry name" value="AGE/CE"/>
</dbReference>
<comment type="caution">
    <text evidence="3">The sequence shown here is derived from an EMBL/GenBank/DDBJ whole genome shotgun (WGS) entry which is preliminary data.</text>
</comment>
<dbReference type="InterPro" id="IPR008928">
    <property type="entry name" value="6-hairpin_glycosidase_sf"/>
</dbReference>
<evidence type="ECO:0000256" key="1">
    <source>
        <dbReference type="ARBA" id="ARBA00008558"/>
    </source>
</evidence>
<dbReference type="FunFam" id="1.50.10.10:FF:000057">
    <property type="entry name" value="N-acylglucosamine 2-epimerase"/>
    <property type="match status" value="1"/>
</dbReference>
<comment type="similarity">
    <text evidence="1">Belongs to the N-acylglucosamine 2-epimerase family.</text>
</comment>
<sequence length="397" mass="46774">MSYPEFDSKAFLERHIEQTMAFYFPSCIDPSGGFFQFFKDDGSIYDANTRHLVSSTRFIFNFSKAYLHTNIAEYKQAVVHGIQYLRERHRSKSGGYVWLLEGEKNLDETNHCYGLAFVMLAYSNALQAGISKSSEWIEETYNLLEEHFWEAEHGLYLDEISEDWSIKSTYRGQNANMHMCEAMMAAFDATQNEKYLIRAKLLAKNITQHQANLSESGEIWEHYTPDWKIDWNYNTNDPKHLFRPWGFQPGHQTEWAKLLLMLNNRAPEPWYLSKAKSLFDAAYKKAWDTKNRGLHYGYAPDGSICDADKYFWVQAESFAAAWLLYLNTKDEKYREQYQALWEFSWDNMIDHKHGAWYRILNERNKKYDDHKSPAGKTDYHTMGACYEVLKTLKTDQN</sequence>
<keyword evidence="2" id="KW-0413">Isomerase</keyword>
<proteinExistence type="inferred from homology"/>
<dbReference type="GO" id="GO:0016853">
    <property type="term" value="F:isomerase activity"/>
    <property type="evidence" value="ECO:0007669"/>
    <property type="project" value="UniProtKB-KW"/>
</dbReference>
<dbReference type="InterPro" id="IPR034116">
    <property type="entry name" value="AGE_dom"/>
</dbReference>
<dbReference type="Proteomes" id="UP000294656">
    <property type="component" value="Unassembled WGS sequence"/>
</dbReference>
<dbReference type="CDD" id="cd00249">
    <property type="entry name" value="AGE"/>
    <property type="match status" value="1"/>
</dbReference>
<dbReference type="Pfam" id="PF07221">
    <property type="entry name" value="GlcNAc_2-epim"/>
    <property type="match status" value="1"/>
</dbReference>
<dbReference type="InterPro" id="IPR012341">
    <property type="entry name" value="6hp_glycosidase-like_sf"/>
</dbReference>
<accession>A0A4R6MG22</accession>
<gene>
    <name evidence="3" type="ORF">DFP79_1505</name>
</gene>
<evidence type="ECO:0000256" key="2">
    <source>
        <dbReference type="ARBA" id="ARBA00023235"/>
    </source>
</evidence>
<dbReference type="PANTHER" id="PTHR15108">
    <property type="entry name" value="N-ACYLGLUCOSAMINE-2-EPIMERASE"/>
    <property type="match status" value="1"/>
</dbReference>
<protein>
    <submittedName>
        <fullName evidence="3">Mannose/cellobiose epimerase-like protein (N-acyl-D-glucosamine 2-epimerase family)</fullName>
    </submittedName>
</protein>
<evidence type="ECO:0000313" key="4">
    <source>
        <dbReference type="Proteomes" id="UP000294656"/>
    </source>
</evidence>
<dbReference type="GO" id="GO:0005975">
    <property type="term" value="P:carbohydrate metabolic process"/>
    <property type="evidence" value="ECO:0007669"/>
    <property type="project" value="InterPro"/>
</dbReference>
<evidence type="ECO:0000313" key="3">
    <source>
        <dbReference type="EMBL" id="TDO99079.1"/>
    </source>
</evidence>
<organism evidence="3 4">
    <name type="scientific">Marinomonas balearica</name>
    <dbReference type="NCBI Taxonomy" id="491947"/>
    <lineage>
        <taxon>Bacteria</taxon>
        <taxon>Pseudomonadati</taxon>
        <taxon>Pseudomonadota</taxon>
        <taxon>Gammaproteobacteria</taxon>
        <taxon>Oceanospirillales</taxon>
        <taxon>Oceanospirillaceae</taxon>
        <taxon>Marinomonas</taxon>
    </lineage>
</organism>
<keyword evidence="4" id="KW-1185">Reference proteome</keyword>
<dbReference type="RefSeq" id="WP_133503285.1">
    <property type="nucleotide sequence ID" value="NZ_SNXC01000010.1"/>
</dbReference>
<dbReference type="Gene3D" id="1.50.10.10">
    <property type="match status" value="1"/>
</dbReference>
<dbReference type="OrthoDB" id="9806359at2"/>
<dbReference type="AlphaFoldDB" id="A0A4R6MG22"/>
<dbReference type="EMBL" id="SNXC01000010">
    <property type="protein sequence ID" value="TDO99079.1"/>
    <property type="molecule type" value="Genomic_DNA"/>
</dbReference>